<comment type="caution">
    <text evidence="1">The sequence shown here is derived from an EMBL/GenBank/DDBJ whole genome shotgun (WGS) entry which is preliminary data.</text>
</comment>
<name>A0A8J6QUP3_9BACT</name>
<accession>A0A8J6QUP3</accession>
<dbReference type="EMBL" id="JACWUN010000007">
    <property type="protein sequence ID" value="MBD1400550.1"/>
    <property type="molecule type" value="Genomic_DNA"/>
</dbReference>
<sequence length="115" mass="12501">MATAKDFVARISKVSGVSGCLLIKSDGTLVGRAIEDPENYTILMQISGRLAHDIQENIGASSCRSVNFGCREMSTFYVFPIDNYLLGLVAQVEADHPAMLDEVYRLIGRVTTGNS</sequence>
<gene>
    <name evidence="1" type="ORF">ICT70_07685</name>
</gene>
<proteinExistence type="predicted"/>
<protein>
    <submittedName>
        <fullName evidence="1">Uncharacterized protein</fullName>
    </submittedName>
</protein>
<organism evidence="1 2">
    <name type="scientific">Pelovirga terrestris</name>
    <dbReference type="NCBI Taxonomy" id="2771352"/>
    <lineage>
        <taxon>Bacteria</taxon>
        <taxon>Pseudomonadati</taxon>
        <taxon>Thermodesulfobacteriota</taxon>
        <taxon>Desulfuromonadia</taxon>
        <taxon>Geobacterales</taxon>
        <taxon>Geobacteraceae</taxon>
        <taxon>Pelovirga</taxon>
    </lineage>
</organism>
<evidence type="ECO:0000313" key="1">
    <source>
        <dbReference type="EMBL" id="MBD1400550.1"/>
    </source>
</evidence>
<reference evidence="1" key="1">
    <citation type="submission" date="2020-09" db="EMBL/GenBank/DDBJ databases">
        <title>Pelobacter alkaliphilus sp. nov., a novel anaerobic arsenate-reducing bacterium from terrestrial mud volcano.</title>
        <authorList>
            <person name="Khomyakova M.A."/>
            <person name="Merkel A.Y."/>
            <person name="Slobodkin A.I."/>
        </authorList>
    </citation>
    <scope>NUCLEOTIDE SEQUENCE</scope>
    <source>
        <strain evidence="1">M08fum</strain>
    </source>
</reference>
<dbReference type="RefSeq" id="WP_191155178.1">
    <property type="nucleotide sequence ID" value="NZ_JACWUN010000007.1"/>
</dbReference>
<evidence type="ECO:0000313" key="2">
    <source>
        <dbReference type="Proteomes" id="UP000632828"/>
    </source>
</evidence>
<dbReference type="AlphaFoldDB" id="A0A8J6QUP3"/>
<dbReference type="Proteomes" id="UP000632828">
    <property type="component" value="Unassembled WGS sequence"/>
</dbReference>
<keyword evidence="2" id="KW-1185">Reference proteome</keyword>
<dbReference type="Gene3D" id="3.30.450.30">
    <property type="entry name" value="Dynein light chain 2a, cytoplasmic"/>
    <property type="match status" value="1"/>
</dbReference>